<dbReference type="AlphaFoldDB" id="A0A076EWL0"/>
<evidence type="ECO:0000313" key="2">
    <source>
        <dbReference type="EMBL" id="AII10375.1"/>
    </source>
</evidence>
<dbReference type="EMBL" id="CP008948">
    <property type="protein sequence ID" value="AII10375.1"/>
    <property type="molecule type" value="Genomic_DNA"/>
</dbReference>
<name>A0A076EWL0_RHOOP</name>
<evidence type="ECO:0000313" key="3">
    <source>
        <dbReference type="Proteomes" id="UP000028488"/>
    </source>
</evidence>
<accession>A0A076EWL0</accession>
<organism evidence="2 3">
    <name type="scientific">Rhodococcus opacus</name>
    <name type="common">Nocardia opaca</name>
    <dbReference type="NCBI Taxonomy" id="37919"/>
    <lineage>
        <taxon>Bacteria</taxon>
        <taxon>Bacillati</taxon>
        <taxon>Actinomycetota</taxon>
        <taxon>Actinomycetes</taxon>
        <taxon>Mycobacteriales</taxon>
        <taxon>Nocardiaceae</taxon>
        <taxon>Rhodococcus</taxon>
    </lineage>
</organism>
<keyword evidence="2" id="KW-0614">Plasmid</keyword>
<evidence type="ECO:0000256" key="1">
    <source>
        <dbReference type="SAM" id="MobiDB-lite"/>
    </source>
</evidence>
<reference evidence="2 3" key="1">
    <citation type="submission" date="2014-07" db="EMBL/GenBank/DDBJ databases">
        <title>Genome Sequence of Rhodococcus opacus Strain R7, a Biodegrader of Mono- and Polycyclic Aromatic Hydrocarbons.</title>
        <authorList>
            <person name="Di Gennaro P."/>
            <person name="Zampolli J."/>
            <person name="Presti I."/>
            <person name="Cappelletti M."/>
            <person name="D'Ursi P."/>
            <person name="Orro A."/>
            <person name="Mezzelani A."/>
            <person name="Milanesi L."/>
        </authorList>
    </citation>
    <scope>NUCLEOTIDE SEQUENCE [LARGE SCALE GENOMIC DNA]</scope>
    <source>
        <strain evidence="2 3">R7</strain>
        <plasmid evidence="2">pPDG1</plasmid>
    </source>
</reference>
<feature type="region of interest" description="Disordered" evidence="1">
    <location>
        <begin position="293"/>
        <end position="314"/>
    </location>
</feature>
<gene>
    <name evidence="2" type="ORF">EP51_39370</name>
</gene>
<geneLocation type="plasmid" evidence="2 3">
    <name>pPDG1</name>
</geneLocation>
<feature type="compositionally biased region" description="Basic and acidic residues" evidence="1">
    <location>
        <begin position="293"/>
        <end position="310"/>
    </location>
</feature>
<protein>
    <submittedName>
        <fullName evidence="2">Uncharacterized protein</fullName>
    </submittedName>
</protein>
<dbReference type="Proteomes" id="UP000028488">
    <property type="component" value="Plasmid pPDG1"/>
</dbReference>
<proteinExistence type="predicted"/>
<sequence length="340" mass="37571">MRFAQKSIPNAAAVTAVHDGVRKQALRTKSSHTGKRPDWGLIGTSIDFRLRLSFTTADLVPVSARRGHAALTRDHPEALPLLGELTAAIADLLAEFPAQPADRIELPESMENDLLRLCVVASQLDQLYRSYPHVIDKTPLLEGGKVVTFDQARKQVPWFVIDQLHDQVCLANTGLGQLRAAARTARSGMSFSGSDAIGGADADLLVDGLLLDFKSTHAATTITKSDVYQLAGYTLLDFDDEHHIDHVGIYWTRHGIKRTFSLPGFFELLGATETVPELRAGLRAELTAYNDQRRRDRDAARTAAGHREAVDAAASQESHVEIPVRRIHRARRWLSRVLPR</sequence>